<sequence length="144" mass="16765">MIVVNLGLPKTGTTSLSKALDILGVTNFVGDFVHRTDKYPEGTHYLLTVRKDVHTWYKSVRRYNRQQDGFKNSGLIKQMRIKLYGSRQPRPNWKDRYLAHNNALRKMPDVLELCFEKGDGWNELCEFLGVEVPDQEFPHLNKSK</sequence>
<dbReference type="PANTHER" id="PTHR36978">
    <property type="entry name" value="P-LOOP CONTAINING NUCLEOTIDE TRIPHOSPHATE HYDROLASE"/>
    <property type="match status" value="1"/>
</dbReference>
<evidence type="ECO:0008006" key="3">
    <source>
        <dbReference type="Google" id="ProtNLM"/>
    </source>
</evidence>
<dbReference type="RefSeq" id="WP_255131676.1">
    <property type="nucleotide sequence ID" value="NZ_JANDBC010000001.1"/>
</dbReference>
<evidence type="ECO:0000313" key="2">
    <source>
        <dbReference type="Proteomes" id="UP001139125"/>
    </source>
</evidence>
<comment type="caution">
    <text evidence="1">The sequence shown here is derived from an EMBL/GenBank/DDBJ whole genome shotgun (WGS) entry which is preliminary data.</text>
</comment>
<evidence type="ECO:0000313" key="1">
    <source>
        <dbReference type="EMBL" id="MCP9290002.1"/>
    </source>
</evidence>
<dbReference type="Pfam" id="PF17784">
    <property type="entry name" value="Sulfotransfer_4"/>
    <property type="match status" value="2"/>
</dbReference>
<dbReference type="InterPro" id="IPR040632">
    <property type="entry name" value="Sulfotransfer_4"/>
</dbReference>
<keyword evidence="2" id="KW-1185">Reference proteome</keyword>
<dbReference type="EMBL" id="JANDBC010000001">
    <property type="protein sequence ID" value="MCP9290002.1"/>
    <property type="molecule type" value="Genomic_DNA"/>
</dbReference>
<proteinExistence type="predicted"/>
<reference evidence="1" key="1">
    <citation type="submission" date="2022-06" db="EMBL/GenBank/DDBJ databases">
        <title>Gracilimonas sp. CAU 1638 isolated from sea sediment.</title>
        <authorList>
            <person name="Kim W."/>
        </authorList>
    </citation>
    <scope>NUCLEOTIDE SEQUENCE</scope>
    <source>
        <strain evidence="1">CAU 1638</strain>
    </source>
</reference>
<dbReference type="PANTHER" id="PTHR36978:SF4">
    <property type="entry name" value="P-LOOP CONTAINING NUCLEOSIDE TRIPHOSPHATE HYDROLASE PROTEIN"/>
    <property type="match status" value="1"/>
</dbReference>
<gene>
    <name evidence="1" type="ORF">NM125_00250</name>
</gene>
<dbReference type="InterPro" id="IPR027417">
    <property type="entry name" value="P-loop_NTPase"/>
</dbReference>
<dbReference type="Proteomes" id="UP001139125">
    <property type="component" value="Unassembled WGS sequence"/>
</dbReference>
<dbReference type="Gene3D" id="3.40.50.300">
    <property type="entry name" value="P-loop containing nucleotide triphosphate hydrolases"/>
    <property type="match status" value="2"/>
</dbReference>
<dbReference type="AlphaFoldDB" id="A0A9X2L0N6"/>
<protein>
    <recommendedName>
        <fullName evidence="3">Sulfotransferase family protein</fullName>
    </recommendedName>
</protein>
<organism evidence="1 2">
    <name type="scientific">Gracilimonas sediminicola</name>
    <dbReference type="NCBI Taxonomy" id="2952158"/>
    <lineage>
        <taxon>Bacteria</taxon>
        <taxon>Pseudomonadati</taxon>
        <taxon>Balneolota</taxon>
        <taxon>Balneolia</taxon>
        <taxon>Balneolales</taxon>
        <taxon>Balneolaceae</taxon>
        <taxon>Gracilimonas</taxon>
    </lineage>
</organism>
<dbReference type="SUPFAM" id="SSF52540">
    <property type="entry name" value="P-loop containing nucleoside triphosphate hydrolases"/>
    <property type="match status" value="1"/>
</dbReference>
<name>A0A9X2L0N6_9BACT</name>
<accession>A0A9X2L0N6</accession>